<sequence length="34" mass="4072">MQESSNLHKKKKIRFQNYSTIREVIEKCGSFIVE</sequence>
<comment type="caution">
    <text evidence="1">The sequence shown here is derived from an EMBL/GenBank/DDBJ whole genome shotgun (WGS) entry which is preliminary data.</text>
</comment>
<feature type="non-terminal residue" evidence="1">
    <location>
        <position position="34"/>
    </location>
</feature>
<protein>
    <submittedName>
        <fullName evidence="1">Uncharacterized protein</fullName>
    </submittedName>
</protein>
<dbReference type="AlphaFoldDB" id="X0UDV9"/>
<gene>
    <name evidence="1" type="ORF">S01H1_24874</name>
</gene>
<accession>X0UDV9</accession>
<name>X0UDV9_9ZZZZ</name>
<proteinExistence type="predicted"/>
<evidence type="ECO:0000313" key="1">
    <source>
        <dbReference type="EMBL" id="GAF98577.1"/>
    </source>
</evidence>
<dbReference type="EMBL" id="BARS01014982">
    <property type="protein sequence ID" value="GAF98577.1"/>
    <property type="molecule type" value="Genomic_DNA"/>
</dbReference>
<organism evidence="1">
    <name type="scientific">marine sediment metagenome</name>
    <dbReference type="NCBI Taxonomy" id="412755"/>
    <lineage>
        <taxon>unclassified sequences</taxon>
        <taxon>metagenomes</taxon>
        <taxon>ecological metagenomes</taxon>
    </lineage>
</organism>
<reference evidence="1" key="1">
    <citation type="journal article" date="2014" name="Front. Microbiol.">
        <title>High frequency of phylogenetically diverse reductive dehalogenase-homologous genes in deep subseafloor sedimentary metagenomes.</title>
        <authorList>
            <person name="Kawai M."/>
            <person name="Futagami T."/>
            <person name="Toyoda A."/>
            <person name="Takaki Y."/>
            <person name="Nishi S."/>
            <person name="Hori S."/>
            <person name="Arai W."/>
            <person name="Tsubouchi T."/>
            <person name="Morono Y."/>
            <person name="Uchiyama I."/>
            <person name="Ito T."/>
            <person name="Fujiyama A."/>
            <person name="Inagaki F."/>
            <person name="Takami H."/>
        </authorList>
    </citation>
    <scope>NUCLEOTIDE SEQUENCE</scope>
    <source>
        <strain evidence="1">Expedition CK06-06</strain>
    </source>
</reference>